<dbReference type="PROSITE" id="PS50800">
    <property type="entry name" value="SAP"/>
    <property type="match status" value="1"/>
</dbReference>
<comment type="caution">
    <text evidence="3">The sequence shown here is derived from an EMBL/GenBank/DDBJ whole genome shotgun (WGS) entry which is preliminary data.</text>
</comment>
<dbReference type="SMART" id="SM00513">
    <property type="entry name" value="SAP"/>
    <property type="match status" value="1"/>
</dbReference>
<sequence>MANNLKVNELRAKLSEHFQVERLEEAIAEDAKKEESKSGRKRNRDSSDGTDVSNKFITTREFRQMNVKELREEASKRGLVTSGNMKELLERLCNDDAEDDKNGFEEEKSTKKA</sequence>
<evidence type="ECO:0000256" key="1">
    <source>
        <dbReference type="SAM" id="MobiDB-lite"/>
    </source>
</evidence>
<gene>
    <name evidence="3" type="ORF">ERUC_LOCUS17978</name>
</gene>
<dbReference type="AlphaFoldDB" id="A0ABC8K0M7"/>
<dbReference type="SUPFAM" id="SSF68906">
    <property type="entry name" value="SAP domain"/>
    <property type="match status" value="1"/>
</dbReference>
<dbReference type="InterPro" id="IPR003034">
    <property type="entry name" value="SAP_dom"/>
</dbReference>
<dbReference type="Proteomes" id="UP001642260">
    <property type="component" value="Unassembled WGS sequence"/>
</dbReference>
<feature type="compositionally biased region" description="Basic and acidic residues" evidence="1">
    <location>
        <begin position="27"/>
        <end position="38"/>
    </location>
</feature>
<dbReference type="EMBL" id="CAKOAT010166266">
    <property type="protein sequence ID" value="CAH8350337.1"/>
    <property type="molecule type" value="Genomic_DNA"/>
</dbReference>
<dbReference type="Pfam" id="PF02037">
    <property type="entry name" value="SAP"/>
    <property type="match status" value="1"/>
</dbReference>
<evidence type="ECO:0000313" key="3">
    <source>
        <dbReference type="EMBL" id="CAH8350337.1"/>
    </source>
</evidence>
<feature type="region of interest" description="Disordered" evidence="1">
    <location>
        <begin position="91"/>
        <end position="113"/>
    </location>
</feature>
<organism evidence="3 4">
    <name type="scientific">Eruca vesicaria subsp. sativa</name>
    <name type="common">Garden rocket</name>
    <name type="synonym">Eruca sativa</name>
    <dbReference type="NCBI Taxonomy" id="29727"/>
    <lineage>
        <taxon>Eukaryota</taxon>
        <taxon>Viridiplantae</taxon>
        <taxon>Streptophyta</taxon>
        <taxon>Embryophyta</taxon>
        <taxon>Tracheophyta</taxon>
        <taxon>Spermatophyta</taxon>
        <taxon>Magnoliopsida</taxon>
        <taxon>eudicotyledons</taxon>
        <taxon>Gunneridae</taxon>
        <taxon>Pentapetalae</taxon>
        <taxon>rosids</taxon>
        <taxon>malvids</taxon>
        <taxon>Brassicales</taxon>
        <taxon>Brassicaceae</taxon>
        <taxon>Brassiceae</taxon>
        <taxon>Eruca</taxon>
    </lineage>
</organism>
<evidence type="ECO:0000259" key="2">
    <source>
        <dbReference type="PROSITE" id="PS50800"/>
    </source>
</evidence>
<feature type="domain" description="SAP" evidence="2">
    <location>
        <begin position="62"/>
        <end position="96"/>
    </location>
</feature>
<protein>
    <recommendedName>
        <fullName evidence="2">SAP domain-containing protein</fullName>
    </recommendedName>
</protein>
<dbReference type="Gene3D" id="1.10.720.30">
    <property type="entry name" value="SAP domain"/>
    <property type="match status" value="1"/>
</dbReference>
<evidence type="ECO:0000313" key="4">
    <source>
        <dbReference type="Proteomes" id="UP001642260"/>
    </source>
</evidence>
<name>A0ABC8K0M7_ERUVS</name>
<reference evidence="3 4" key="1">
    <citation type="submission" date="2022-03" db="EMBL/GenBank/DDBJ databases">
        <authorList>
            <person name="Macdonald S."/>
            <person name="Ahmed S."/>
            <person name="Newling K."/>
        </authorList>
    </citation>
    <scope>NUCLEOTIDE SEQUENCE [LARGE SCALE GENOMIC DNA]</scope>
</reference>
<proteinExistence type="predicted"/>
<accession>A0ABC8K0M7</accession>
<keyword evidence="4" id="KW-1185">Reference proteome</keyword>
<dbReference type="InterPro" id="IPR036361">
    <property type="entry name" value="SAP_dom_sf"/>
</dbReference>
<feature type="region of interest" description="Disordered" evidence="1">
    <location>
        <begin position="27"/>
        <end position="55"/>
    </location>
</feature>